<accession>A0A5A5TC02</accession>
<comment type="caution">
    <text evidence="3">The sequence shown here is derived from an EMBL/GenBank/DDBJ whole genome shotgun (WGS) entry which is preliminary data.</text>
</comment>
<protein>
    <recommendedName>
        <fullName evidence="2">UspA domain-containing protein</fullName>
    </recommendedName>
</protein>
<dbReference type="InterPro" id="IPR014729">
    <property type="entry name" value="Rossmann-like_a/b/a_fold"/>
</dbReference>
<keyword evidence="4" id="KW-1185">Reference proteome</keyword>
<organism evidence="3 4">
    <name type="scientific">Dictyobacter arantiisoli</name>
    <dbReference type="NCBI Taxonomy" id="2014874"/>
    <lineage>
        <taxon>Bacteria</taxon>
        <taxon>Bacillati</taxon>
        <taxon>Chloroflexota</taxon>
        <taxon>Ktedonobacteria</taxon>
        <taxon>Ktedonobacterales</taxon>
        <taxon>Dictyobacteraceae</taxon>
        <taxon>Dictyobacter</taxon>
    </lineage>
</organism>
<name>A0A5A5TC02_9CHLR</name>
<reference evidence="3 4" key="1">
    <citation type="submission" date="2019-01" db="EMBL/GenBank/DDBJ databases">
        <title>Draft genome sequence of Dictyobacter sp. Uno17.</title>
        <authorList>
            <person name="Wang C.M."/>
            <person name="Zheng Y."/>
            <person name="Sakai Y."/>
            <person name="Abe K."/>
            <person name="Yokota A."/>
            <person name="Yabe S."/>
        </authorList>
    </citation>
    <scope>NUCLEOTIDE SEQUENCE [LARGE SCALE GENOMIC DNA]</scope>
    <source>
        <strain evidence="3 4">Uno17</strain>
    </source>
</reference>
<evidence type="ECO:0000256" key="1">
    <source>
        <dbReference type="SAM" id="MobiDB-lite"/>
    </source>
</evidence>
<evidence type="ECO:0000313" key="4">
    <source>
        <dbReference type="Proteomes" id="UP000322530"/>
    </source>
</evidence>
<sequence length="110" mass="11991">MFKHILVLLGGSKRAEQAIEGAKRSSETTHASLSLLLVIDPDAEKVNLSVPLVFDNLDKAIEQEEDHRPQNTLPSAYRATLSTSTLTNGTPDTSRSSHTNDFIHHSGTPD</sequence>
<dbReference type="Proteomes" id="UP000322530">
    <property type="component" value="Unassembled WGS sequence"/>
</dbReference>
<proteinExistence type="predicted"/>
<evidence type="ECO:0000313" key="3">
    <source>
        <dbReference type="EMBL" id="GCF08676.1"/>
    </source>
</evidence>
<dbReference type="RefSeq" id="WP_149401652.1">
    <property type="nucleotide sequence ID" value="NZ_BIXY01000028.1"/>
</dbReference>
<dbReference type="AlphaFoldDB" id="A0A5A5TC02"/>
<feature type="region of interest" description="Disordered" evidence="1">
    <location>
        <begin position="64"/>
        <end position="110"/>
    </location>
</feature>
<dbReference type="EMBL" id="BIXY01000028">
    <property type="protein sequence ID" value="GCF08676.1"/>
    <property type="molecule type" value="Genomic_DNA"/>
</dbReference>
<feature type="compositionally biased region" description="Polar residues" evidence="1">
    <location>
        <begin position="70"/>
        <end position="100"/>
    </location>
</feature>
<evidence type="ECO:0000259" key="2">
    <source>
        <dbReference type="Pfam" id="PF00582"/>
    </source>
</evidence>
<dbReference type="InterPro" id="IPR006016">
    <property type="entry name" value="UspA"/>
</dbReference>
<feature type="domain" description="UspA" evidence="2">
    <location>
        <begin position="1"/>
        <end position="70"/>
    </location>
</feature>
<dbReference type="Pfam" id="PF00582">
    <property type="entry name" value="Usp"/>
    <property type="match status" value="1"/>
</dbReference>
<dbReference type="Gene3D" id="3.40.50.620">
    <property type="entry name" value="HUPs"/>
    <property type="match status" value="1"/>
</dbReference>
<dbReference type="SUPFAM" id="SSF52402">
    <property type="entry name" value="Adenine nucleotide alpha hydrolases-like"/>
    <property type="match status" value="1"/>
</dbReference>
<gene>
    <name evidence="3" type="ORF">KDI_22400</name>
</gene>